<dbReference type="AlphaFoldDB" id="A0A0E9TZY8"/>
<dbReference type="EMBL" id="GBXM01049525">
    <property type="protein sequence ID" value="JAH59052.1"/>
    <property type="molecule type" value="Transcribed_RNA"/>
</dbReference>
<evidence type="ECO:0000313" key="2">
    <source>
        <dbReference type="EMBL" id="JAH59052.1"/>
    </source>
</evidence>
<sequence>MCFSYSGVRNPTEKTPAKQENKKAGENAVENKFI</sequence>
<protein>
    <submittedName>
        <fullName evidence="2">Uncharacterized protein</fullName>
    </submittedName>
</protein>
<reference evidence="2" key="2">
    <citation type="journal article" date="2015" name="Fish Shellfish Immunol.">
        <title>Early steps in the European eel (Anguilla anguilla)-Vibrio vulnificus interaction in the gills: Role of the RtxA13 toxin.</title>
        <authorList>
            <person name="Callol A."/>
            <person name="Pajuelo D."/>
            <person name="Ebbesson L."/>
            <person name="Teles M."/>
            <person name="MacKenzie S."/>
            <person name="Amaro C."/>
        </authorList>
    </citation>
    <scope>NUCLEOTIDE SEQUENCE</scope>
</reference>
<name>A0A0E9TZY8_ANGAN</name>
<accession>A0A0E9TZY8</accession>
<organism evidence="2">
    <name type="scientific">Anguilla anguilla</name>
    <name type="common">European freshwater eel</name>
    <name type="synonym">Muraena anguilla</name>
    <dbReference type="NCBI Taxonomy" id="7936"/>
    <lineage>
        <taxon>Eukaryota</taxon>
        <taxon>Metazoa</taxon>
        <taxon>Chordata</taxon>
        <taxon>Craniata</taxon>
        <taxon>Vertebrata</taxon>
        <taxon>Euteleostomi</taxon>
        <taxon>Actinopterygii</taxon>
        <taxon>Neopterygii</taxon>
        <taxon>Teleostei</taxon>
        <taxon>Anguilliformes</taxon>
        <taxon>Anguillidae</taxon>
        <taxon>Anguilla</taxon>
    </lineage>
</organism>
<evidence type="ECO:0000256" key="1">
    <source>
        <dbReference type="SAM" id="MobiDB-lite"/>
    </source>
</evidence>
<reference evidence="2" key="1">
    <citation type="submission" date="2014-11" db="EMBL/GenBank/DDBJ databases">
        <authorList>
            <person name="Amaro Gonzalez C."/>
        </authorList>
    </citation>
    <scope>NUCLEOTIDE SEQUENCE</scope>
</reference>
<feature type="region of interest" description="Disordered" evidence="1">
    <location>
        <begin position="1"/>
        <end position="34"/>
    </location>
</feature>
<proteinExistence type="predicted"/>
<feature type="compositionally biased region" description="Basic and acidic residues" evidence="1">
    <location>
        <begin position="11"/>
        <end position="25"/>
    </location>
</feature>